<evidence type="ECO:0000313" key="2">
    <source>
        <dbReference type="Proteomes" id="UP000198833"/>
    </source>
</evidence>
<dbReference type="EMBL" id="FOEN01000005">
    <property type="protein sequence ID" value="SEQ08391.1"/>
    <property type="molecule type" value="Genomic_DNA"/>
</dbReference>
<evidence type="ECO:0008006" key="3">
    <source>
        <dbReference type="Google" id="ProtNLM"/>
    </source>
</evidence>
<dbReference type="OrthoDB" id="9796381at2"/>
<accession>A0A1H9D4S9</accession>
<dbReference type="SUPFAM" id="SSF55729">
    <property type="entry name" value="Acyl-CoA N-acyltransferases (Nat)"/>
    <property type="match status" value="1"/>
</dbReference>
<dbReference type="STRING" id="89093.SAMN04488558_10525"/>
<organism evidence="1 2">
    <name type="scientific">Ignavigranum ruoffiae</name>
    <dbReference type="NCBI Taxonomy" id="89093"/>
    <lineage>
        <taxon>Bacteria</taxon>
        <taxon>Bacillati</taxon>
        <taxon>Bacillota</taxon>
        <taxon>Bacilli</taxon>
        <taxon>Lactobacillales</taxon>
        <taxon>Aerococcaceae</taxon>
        <taxon>Ignavigranum</taxon>
    </lineage>
</organism>
<dbReference type="Gene3D" id="3.40.630.30">
    <property type="match status" value="1"/>
</dbReference>
<sequence length="178" mass="20486">MQVRSTQKSDQNQVLAVYDRARQFQRESLGLYQWQDGYPDIKQLQADMSAGGSRVVVAEENEFPGIEAGEILASFFIQQGPDQVYLPLKSHWEDPAEIVTIHRIASAGRVPGLGKFIFSWLKQHYQNIMIDTHDQNLVMKKLLAQYHYKYLGQVSIHDGTFRNTYQYIQDSKKEGKSC</sequence>
<keyword evidence="2" id="KW-1185">Reference proteome</keyword>
<dbReference type="InterPro" id="IPR016181">
    <property type="entry name" value="Acyl_CoA_acyltransferase"/>
</dbReference>
<dbReference type="AlphaFoldDB" id="A0A1H9D4S9"/>
<dbReference type="RefSeq" id="WP_092571460.1">
    <property type="nucleotide sequence ID" value="NZ_CALUDV010000001.1"/>
</dbReference>
<reference evidence="1 2" key="1">
    <citation type="submission" date="2016-10" db="EMBL/GenBank/DDBJ databases">
        <authorList>
            <person name="de Groot N.N."/>
        </authorList>
    </citation>
    <scope>NUCLEOTIDE SEQUENCE [LARGE SCALE GENOMIC DNA]</scope>
    <source>
        <strain evidence="1 2">DSM 15695</strain>
    </source>
</reference>
<protein>
    <recommendedName>
        <fullName evidence="3">N-acetyltransferase domain-containing protein</fullName>
    </recommendedName>
</protein>
<evidence type="ECO:0000313" key="1">
    <source>
        <dbReference type="EMBL" id="SEQ08391.1"/>
    </source>
</evidence>
<name>A0A1H9D4S9_9LACT</name>
<gene>
    <name evidence="1" type="ORF">SAMN04488558_10525</name>
</gene>
<dbReference type="Proteomes" id="UP000198833">
    <property type="component" value="Unassembled WGS sequence"/>
</dbReference>
<proteinExistence type="predicted"/>